<feature type="transmembrane region" description="Helical" evidence="1">
    <location>
        <begin position="28"/>
        <end position="44"/>
    </location>
</feature>
<accession>A0A142CWN1</accession>
<dbReference type="EMBL" id="CP014750">
    <property type="protein sequence ID" value="AMQ19183.1"/>
    <property type="molecule type" value="Genomic_DNA"/>
</dbReference>
<dbReference type="AlphaFoldDB" id="A0A142CWN1"/>
<keyword evidence="3" id="KW-1185">Reference proteome</keyword>
<keyword evidence="1" id="KW-0472">Membrane</keyword>
<gene>
    <name evidence="2" type="ORF">A0127_08410</name>
</gene>
<sequence length="281" mass="30776">MIEFAVGTSLGILLAFIVGRLRGRGSEVITALFGIPVFTYAFSVPFRESWPDNTYICAGTCLSLLQWAGMEVFLSSLVAVAYSYLKARKSLSIDEYIKVSYLALGIFAGAVTLSSTLLPALIVPGILAYTLFTWPRKGSSIKFLKVERAGFLEGVEVYTDEKSIMAFKDGRMLFIGGAVLKEFPRSREFAECILKAPNPSSAMKLAILIVGFLPATLLFIVPRGVLAIAVYGIVILMTTMLLGKVAVSGANKRLPEECREVLKEYSDFIREKKGKLDIVID</sequence>
<evidence type="ECO:0000313" key="3">
    <source>
        <dbReference type="Proteomes" id="UP000073604"/>
    </source>
</evidence>
<reference evidence="3" key="1">
    <citation type="submission" date="2016-03" db="EMBL/GenBank/DDBJ databases">
        <authorList>
            <person name="Oger P.M."/>
        </authorList>
    </citation>
    <scope>NUCLEOTIDE SEQUENCE [LARGE SCALE GENOMIC DNA]</scope>
    <source>
        <strain evidence="3">OG-1</strain>
    </source>
</reference>
<feature type="transmembrane region" description="Helical" evidence="1">
    <location>
        <begin position="64"/>
        <end position="84"/>
    </location>
</feature>
<feature type="transmembrane region" description="Helical" evidence="1">
    <location>
        <begin position="205"/>
        <end position="222"/>
    </location>
</feature>
<feature type="transmembrane region" description="Helical" evidence="1">
    <location>
        <begin position="96"/>
        <end position="112"/>
    </location>
</feature>
<keyword evidence="1" id="KW-0812">Transmembrane</keyword>
<proteinExistence type="predicted"/>
<feature type="transmembrane region" description="Helical" evidence="1">
    <location>
        <begin position="6"/>
        <end position="21"/>
    </location>
</feature>
<dbReference type="GeneID" id="27140565"/>
<protein>
    <submittedName>
        <fullName evidence="2">Uncharacterized protein</fullName>
    </submittedName>
</protein>
<organism evidence="2 3">
    <name type="scientific">Thermococcus peptonophilus</name>
    <dbReference type="NCBI Taxonomy" id="53952"/>
    <lineage>
        <taxon>Archaea</taxon>
        <taxon>Methanobacteriati</taxon>
        <taxon>Methanobacteriota</taxon>
        <taxon>Thermococci</taxon>
        <taxon>Thermococcales</taxon>
        <taxon>Thermococcaceae</taxon>
        <taxon>Thermococcus</taxon>
    </lineage>
</organism>
<dbReference type="RefSeq" id="WP_062390311.1">
    <property type="nucleotide sequence ID" value="NZ_CP014750.1"/>
</dbReference>
<dbReference type="Proteomes" id="UP000073604">
    <property type="component" value="Chromosome"/>
</dbReference>
<dbReference type="KEGG" id="tpep:A0127_08410"/>
<dbReference type="OrthoDB" id="102124at2157"/>
<evidence type="ECO:0000313" key="2">
    <source>
        <dbReference type="EMBL" id="AMQ19183.1"/>
    </source>
</evidence>
<name>A0A142CWN1_9EURY</name>
<evidence type="ECO:0000256" key="1">
    <source>
        <dbReference type="SAM" id="Phobius"/>
    </source>
</evidence>
<keyword evidence="1" id="KW-1133">Transmembrane helix</keyword>